<dbReference type="Pfam" id="PF00172">
    <property type="entry name" value="Zn_clus"/>
    <property type="match status" value="1"/>
</dbReference>
<feature type="compositionally biased region" description="Gly residues" evidence="3">
    <location>
        <begin position="282"/>
        <end position="292"/>
    </location>
</feature>
<dbReference type="Proteomes" id="UP000807469">
    <property type="component" value="Unassembled WGS sequence"/>
</dbReference>
<dbReference type="OrthoDB" id="2269373at2759"/>
<evidence type="ECO:0000313" key="6">
    <source>
        <dbReference type="Proteomes" id="UP000807469"/>
    </source>
</evidence>
<dbReference type="PANTHER" id="PTHR31001">
    <property type="entry name" value="UNCHARACTERIZED TRANSCRIPTIONAL REGULATORY PROTEIN"/>
    <property type="match status" value="1"/>
</dbReference>
<proteinExistence type="predicted"/>
<dbReference type="Gene3D" id="4.10.240.10">
    <property type="entry name" value="Zn(2)-C6 fungal-type DNA-binding domain"/>
    <property type="match status" value="1"/>
</dbReference>
<evidence type="ECO:0000256" key="1">
    <source>
        <dbReference type="ARBA" id="ARBA00004123"/>
    </source>
</evidence>
<keyword evidence="6" id="KW-1185">Reference proteome</keyword>
<name>A0A9P5Z6J5_9AGAR</name>
<dbReference type="InterPro" id="IPR050613">
    <property type="entry name" value="Sec_Metabolite_Reg"/>
</dbReference>
<dbReference type="InterPro" id="IPR036864">
    <property type="entry name" value="Zn2-C6_fun-type_DNA-bd_sf"/>
</dbReference>
<accession>A0A9P5Z6J5</accession>
<feature type="compositionally biased region" description="Polar residues" evidence="3">
    <location>
        <begin position="222"/>
        <end position="233"/>
    </location>
</feature>
<dbReference type="PROSITE" id="PS00463">
    <property type="entry name" value="ZN2_CY6_FUNGAL_1"/>
    <property type="match status" value="1"/>
</dbReference>
<dbReference type="AlphaFoldDB" id="A0A9P5Z6J5"/>
<evidence type="ECO:0000256" key="3">
    <source>
        <dbReference type="SAM" id="MobiDB-lite"/>
    </source>
</evidence>
<feature type="region of interest" description="Disordered" evidence="3">
    <location>
        <begin position="222"/>
        <end position="250"/>
    </location>
</feature>
<feature type="compositionally biased region" description="Basic and acidic residues" evidence="3">
    <location>
        <begin position="132"/>
        <end position="143"/>
    </location>
</feature>
<dbReference type="InterPro" id="IPR001138">
    <property type="entry name" value="Zn2Cys6_DnaBD"/>
</dbReference>
<sequence length="455" mass="48136">MTPDALLQLILSSSAMMSPVSPDSFQPLQLKGEIMDLEFTIDTDHRKRRRNRTTQSCLNCHTSKRKCDRKRPCQRCIQLGLTGLCVYEIDDPALRDDPSVDESTRLRNRIAELESLVRELRGKPHPRWADTSFRDGDPNEKWHSRATKCVPLQKRNGSTGSGGTNGGGGPPLPDDLLRNGRAVHSLLSPIKTEPPTDASNAHLYRFSQSPAPSMRYHTFQTDVRSDSSSSFENLNDPRPSAGYTPVNGSAGGGMPYPSGANGGNGYGGGGGGSSNGGAYSDGSGGGGGGGGNYPPSGSDDGQAYGDHHYANGAGPSSHLNYNCPCRTTPALGVAYMTLSQTLQNSLSALRQYQHHPSNSQCAVLRKVVELNNALHSGTDSPGLVAPSYDSGPPSDNEIMTPLSASSGHASFHTGGGGGSPGVSPQEWNHLAAGFNPYFPGAPEHHGVYGVNHVMS</sequence>
<feature type="compositionally biased region" description="Gly residues" evidence="3">
    <location>
        <begin position="159"/>
        <end position="169"/>
    </location>
</feature>
<feature type="region of interest" description="Disordered" evidence="3">
    <location>
        <begin position="128"/>
        <end position="178"/>
    </location>
</feature>
<dbReference type="GO" id="GO:0005634">
    <property type="term" value="C:nucleus"/>
    <property type="evidence" value="ECO:0007669"/>
    <property type="project" value="UniProtKB-SubCell"/>
</dbReference>
<dbReference type="PROSITE" id="PS50048">
    <property type="entry name" value="ZN2_CY6_FUNGAL_2"/>
    <property type="match status" value="1"/>
</dbReference>
<comment type="subcellular location">
    <subcellularLocation>
        <location evidence="1">Nucleus</location>
    </subcellularLocation>
</comment>
<gene>
    <name evidence="5" type="ORF">BDN70DRAFT_565778</name>
</gene>
<feature type="region of interest" description="Disordered" evidence="3">
    <location>
        <begin position="281"/>
        <end position="309"/>
    </location>
</feature>
<dbReference type="EMBL" id="MU155183">
    <property type="protein sequence ID" value="KAF9481125.1"/>
    <property type="molecule type" value="Genomic_DNA"/>
</dbReference>
<dbReference type="GO" id="GO:0008270">
    <property type="term" value="F:zinc ion binding"/>
    <property type="evidence" value="ECO:0007669"/>
    <property type="project" value="InterPro"/>
</dbReference>
<dbReference type="GO" id="GO:0000981">
    <property type="term" value="F:DNA-binding transcription factor activity, RNA polymerase II-specific"/>
    <property type="evidence" value="ECO:0007669"/>
    <property type="project" value="InterPro"/>
</dbReference>
<dbReference type="SUPFAM" id="SSF57701">
    <property type="entry name" value="Zn2/Cys6 DNA-binding domain"/>
    <property type="match status" value="1"/>
</dbReference>
<dbReference type="CDD" id="cd00067">
    <property type="entry name" value="GAL4"/>
    <property type="match status" value="1"/>
</dbReference>
<organism evidence="5 6">
    <name type="scientific">Pholiota conissans</name>
    <dbReference type="NCBI Taxonomy" id="109636"/>
    <lineage>
        <taxon>Eukaryota</taxon>
        <taxon>Fungi</taxon>
        <taxon>Dikarya</taxon>
        <taxon>Basidiomycota</taxon>
        <taxon>Agaricomycotina</taxon>
        <taxon>Agaricomycetes</taxon>
        <taxon>Agaricomycetidae</taxon>
        <taxon>Agaricales</taxon>
        <taxon>Agaricineae</taxon>
        <taxon>Strophariaceae</taxon>
        <taxon>Pholiota</taxon>
    </lineage>
</organism>
<feature type="compositionally biased region" description="Low complexity" evidence="3">
    <location>
        <begin position="403"/>
        <end position="412"/>
    </location>
</feature>
<feature type="region of interest" description="Disordered" evidence="3">
    <location>
        <begin position="403"/>
        <end position="423"/>
    </location>
</feature>
<evidence type="ECO:0000259" key="4">
    <source>
        <dbReference type="PROSITE" id="PS50048"/>
    </source>
</evidence>
<dbReference type="PANTHER" id="PTHR31001:SF81">
    <property type="entry name" value="ZN(II)2CYS6 TRANSCRIPTION FACTOR"/>
    <property type="match status" value="1"/>
</dbReference>
<evidence type="ECO:0000256" key="2">
    <source>
        <dbReference type="ARBA" id="ARBA00023242"/>
    </source>
</evidence>
<feature type="domain" description="Zn(2)-C6 fungal-type" evidence="4">
    <location>
        <begin position="56"/>
        <end position="87"/>
    </location>
</feature>
<dbReference type="SMART" id="SM00066">
    <property type="entry name" value="GAL4"/>
    <property type="match status" value="1"/>
</dbReference>
<evidence type="ECO:0000313" key="5">
    <source>
        <dbReference type="EMBL" id="KAF9481125.1"/>
    </source>
</evidence>
<reference evidence="5" key="1">
    <citation type="submission" date="2020-11" db="EMBL/GenBank/DDBJ databases">
        <authorList>
            <consortium name="DOE Joint Genome Institute"/>
            <person name="Ahrendt S."/>
            <person name="Riley R."/>
            <person name="Andreopoulos W."/>
            <person name="Labutti K."/>
            <person name="Pangilinan J."/>
            <person name="Ruiz-Duenas F.J."/>
            <person name="Barrasa J.M."/>
            <person name="Sanchez-Garcia M."/>
            <person name="Camarero S."/>
            <person name="Miyauchi S."/>
            <person name="Serrano A."/>
            <person name="Linde D."/>
            <person name="Babiker R."/>
            <person name="Drula E."/>
            <person name="Ayuso-Fernandez I."/>
            <person name="Pacheco R."/>
            <person name="Padilla G."/>
            <person name="Ferreira P."/>
            <person name="Barriuso J."/>
            <person name="Kellner H."/>
            <person name="Castanera R."/>
            <person name="Alfaro M."/>
            <person name="Ramirez L."/>
            <person name="Pisabarro A.G."/>
            <person name="Kuo A."/>
            <person name="Tritt A."/>
            <person name="Lipzen A."/>
            <person name="He G."/>
            <person name="Yan M."/>
            <person name="Ng V."/>
            <person name="Cullen D."/>
            <person name="Martin F."/>
            <person name="Rosso M.-N."/>
            <person name="Henrissat B."/>
            <person name="Hibbett D."/>
            <person name="Martinez A.T."/>
            <person name="Grigoriev I.V."/>
        </authorList>
    </citation>
    <scope>NUCLEOTIDE SEQUENCE</scope>
    <source>
        <strain evidence="5">CIRM-BRFM 674</strain>
    </source>
</reference>
<comment type="caution">
    <text evidence="5">The sequence shown here is derived from an EMBL/GenBank/DDBJ whole genome shotgun (WGS) entry which is preliminary data.</text>
</comment>
<protein>
    <recommendedName>
        <fullName evidence="4">Zn(2)-C6 fungal-type domain-containing protein</fullName>
    </recommendedName>
</protein>
<keyword evidence="2" id="KW-0539">Nucleus</keyword>